<organism evidence="2 3">
    <name type="scientific">Pigmentiphaga humi</name>
    <dbReference type="NCBI Taxonomy" id="2478468"/>
    <lineage>
        <taxon>Bacteria</taxon>
        <taxon>Pseudomonadati</taxon>
        <taxon>Pseudomonadota</taxon>
        <taxon>Betaproteobacteria</taxon>
        <taxon>Burkholderiales</taxon>
        <taxon>Alcaligenaceae</taxon>
        <taxon>Pigmentiphaga</taxon>
    </lineage>
</organism>
<evidence type="ECO:0000313" key="2">
    <source>
        <dbReference type="EMBL" id="VCU69701.1"/>
    </source>
</evidence>
<dbReference type="OrthoDB" id="5683663at2"/>
<dbReference type="PANTHER" id="PTHR30373:SF8">
    <property type="entry name" value="BLL7265 PROTEIN"/>
    <property type="match status" value="1"/>
</dbReference>
<dbReference type="AlphaFoldDB" id="A0A3P4B1F2"/>
<dbReference type="PANTHER" id="PTHR30373">
    <property type="entry name" value="UPF0603 PROTEIN YGCG"/>
    <property type="match status" value="1"/>
</dbReference>
<proteinExistence type="predicted"/>
<dbReference type="RefSeq" id="WP_124079211.1">
    <property type="nucleotide sequence ID" value="NZ_UWPJ01000015.1"/>
</dbReference>
<dbReference type="EMBL" id="UWPJ01000015">
    <property type="protein sequence ID" value="VCU69701.1"/>
    <property type="molecule type" value="Genomic_DNA"/>
</dbReference>
<dbReference type="Gene3D" id="3.10.310.50">
    <property type="match status" value="1"/>
</dbReference>
<feature type="domain" description="TPM" evidence="1">
    <location>
        <begin position="19"/>
        <end position="142"/>
    </location>
</feature>
<evidence type="ECO:0000313" key="3">
    <source>
        <dbReference type="Proteomes" id="UP000277294"/>
    </source>
</evidence>
<keyword evidence="3" id="KW-1185">Reference proteome</keyword>
<name>A0A3P4B1F2_9BURK</name>
<dbReference type="InterPro" id="IPR007621">
    <property type="entry name" value="TPM_dom"/>
</dbReference>
<accession>A0A3P4B1F2</accession>
<sequence>MAFKRYLRHLFTTRGTVARAFPPATLEAIEQAIRSLEASHDGEICFIAEGGLDFGLLWRQQSPRERALELFTLQRIWDTEHNNGILLYVQMADHAVEIVCDRGIHACTDAGQWESICHAVEASFRRGRYEQGVLNGIAALAQTLARHYPGRPRSNQLPDKPRLI</sequence>
<gene>
    <name evidence="2" type="ORF">PIGHUM_01764</name>
</gene>
<protein>
    <recommendedName>
        <fullName evidence="1">TPM domain-containing protein</fullName>
    </recommendedName>
</protein>
<dbReference type="Pfam" id="PF04536">
    <property type="entry name" value="TPM_phosphatase"/>
    <property type="match status" value="1"/>
</dbReference>
<reference evidence="2 3" key="1">
    <citation type="submission" date="2018-10" db="EMBL/GenBank/DDBJ databases">
        <authorList>
            <person name="Criscuolo A."/>
        </authorList>
    </citation>
    <scope>NUCLEOTIDE SEQUENCE [LARGE SCALE GENOMIC DNA]</scope>
    <source>
        <strain evidence="2">DnA1</strain>
    </source>
</reference>
<dbReference type="Proteomes" id="UP000277294">
    <property type="component" value="Unassembled WGS sequence"/>
</dbReference>
<evidence type="ECO:0000259" key="1">
    <source>
        <dbReference type="Pfam" id="PF04536"/>
    </source>
</evidence>